<accession>A0A834MC20</accession>
<sequence length="99" mass="10800">MLSQVAMLPCYEPCRIFPLEPAAALLKGPIPSTTTARYSEEGMGPITRNDGREMPGNFPISPVRTATGRPQLEPDVMKAYANEERGGSDAEEYIIARVC</sequence>
<dbReference type="Proteomes" id="UP000625711">
    <property type="component" value="Unassembled WGS sequence"/>
</dbReference>
<feature type="region of interest" description="Disordered" evidence="1">
    <location>
        <begin position="36"/>
        <end position="68"/>
    </location>
</feature>
<evidence type="ECO:0000313" key="2">
    <source>
        <dbReference type="EMBL" id="KAF7279236.1"/>
    </source>
</evidence>
<evidence type="ECO:0000256" key="1">
    <source>
        <dbReference type="SAM" id="MobiDB-lite"/>
    </source>
</evidence>
<proteinExistence type="predicted"/>
<reference evidence="2" key="1">
    <citation type="submission" date="2020-08" db="EMBL/GenBank/DDBJ databases">
        <title>Genome sequencing and assembly of the red palm weevil Rhynchophorus ferrugineus.</title>
        <authorList>
            <person name="Dias G.B."/>
            <person name="Bergman C.M."/>
            <person name="Manee M."/>
        </authorList>
    </citation>
    <scope>NUCLEOTIDE SEQUENCE</scope>
    <source>
        <strain evidence="2">AA-2017</strain>
        <tissue evidence="2">Whole larva</tissue>
    </source>
</reference>
<organism evidence="2 3">
    <name type="scientific">Rhynchophorus ferrugineus</name>
    <name type="common">Red palm weevil</name>
    <name type="synonym">Curculio ferrugineus</name>
    <dbReference type="NCBI Taxonomy" id="354439"/>
    <lineage>
        <taxon>Eukaryota</taxon>
        <taxon>Metazoa</taxon>
        <taxon>Ecdysozoa</taxon>
        <taxon>Arthropoda</taxon>
        <taxon>Hexapoda</taxon>
        <taxon>Insecta</taxon>
        <taxon>Pterygota</taxon>
        <taxon>Neoptera</taxon>
        <taxon>Endopterygota</taxon>
        <taxon>Coleoptera</taxon>
        <taxon>Polyphaga</taxon>
        <taxon>Cucujiformia</taxon>
        <taxon>Curculionidae</taxon>
        <taxon>Dryophthorinae</taxon>
        <taxon>Rhynchophorus</taxon>
    </lineage>
</organism>
<keyword evidence="3" id="KW-1185">Reference proteome</keyword>
<dbReference type="EMBL" id="JAACXV010000372">
    <property type="protein sequence ID" value="KAF7279236.1"/>
    <property type="molecule type" value="Genomic_DNA"/>
</dbReference>
<comment type="caution">
    <text evidence="2">The sequence shown here is derived from an EMBL/GenBank/DDBJ whole genome shotgun (WGS) entry which is preliminary data.</text>
</comment>
<gene>
    <name evidence="2" type="ORF">GWI33_007503</name>
</gene>
<name>A0A834MC20_RHYFE</name>
<protein>
    <submittedName>
        <fullName evidence="2">Uncharacterized protein</fullName>
    </submittedName>
</protein>
<dbReference type="AlphaFoldDB" id="A0A834MC20"/>
<evidence type="ECO:0000313" key="3">
    <source>
        <dbReference type="Proteomes" id="UP000625711"/>
    </source>
</evidence>